<evidence type="ECO:0000256" key="1">
    <source>
        <dbReference type="ARBA" id="ARBA00004496"/>
    </source>
</evidence>
<keyword evidence="8 15" id="KW-0479">Metal-binding</keyword>
<dbReference type="RefSeq" id="WP_023174392.1">
    <property type="nucleotide sequence ID" value="NC_022600.1"/>
</dbReference>
<evidence type="ECO:0000256" key="4">
    <source>
        <dbReference type="ARBA" id="ARBA00022490"/>
    </source>
</evidence>
<evidence type="ECO:0000256" key="7">
    <source>
        <dbReference type="ARBA" id="ARBA00022705"/>
    </source>
</evidence>
<keyword evidence="7 15" id="KW-0235">DNA replication</keyword>
<dbReference type="InterPro" id="IPR001126">
    <property type="entry name" value="UmuC"/>
</dbReference>
<keyword evidence="9 15" id="KW-0227">DNA damage</keyword>
<reference evidence="17 18" key="1">
    <citation type="journal article" date="2013" name="PLoS ONE">
        <title>Cultivation and Complete Genome Sequencing of Gloeobacter kilaueensis sp. nov., from a Lava Cave in Kilauea Caldera, Hawai'i.</title>
        <authorList>
            <person name="Saw J.H."/>
            <person name="Schatz M."/>
            <person name="Brown M.V."/>
            <person name="Kunkel D.D."/>
            <person name="Foster J.S."/>
            <person name="Shick H."/>
            <person name="Christensen S."/>
            <person name="Hou S."/>
            <person name="Wan X."/>
            <person name="Donachie S.P."/>
        </authorList>
    </citation>
    <scope>NUCLEOTIDE SEQUENCE [LARGE SCALE GENOMIC DNA]</scope>
    <source>
        <strain evidence="18">JS</strain>
    </source>
</reference>
<dbReference type="InterPro" id="IPR036775">
    <property type="entry name" value="DNA_pol_Y-fam_lit_finger_sf"/>
</dbReference>
<dbReference type="PANTHER" id="PTHR11076:SF33">
    <property type="entry name" value="DNA POLYMERASE KAPPA"/>
    <property type="match status" value="1"/>
</dbReference>
<dbReference type="InterPro" id="IPR022880">
    <property type="entry name" value="DNApol_IV"/>
</dbReference>
<dbReference type="Pfam" id="PF21999">
    <property type="entry name" value="IMS_HHH_1"/>
    <property type="match status" value="1"/>
</dbReference>
<comment type="function">
    <text evidence="15">Poorly processive, error-prone DNA polymerase involved in untargeted mutagenesis. Copies undamaged DNA at stalled replication forks, which arise in vivo from mismatched or misaligned primer ends. These misaligned primers can be extended by PolIV. Exhibits no 3'-5' exonuclease (proofreading) activity. May be involved in translesional synthesis, in conjunction with the beta clamp from PolIII.</text>
</comment>
<dbReference type="NCBIfam" id="NF002677">
    <property type="entry name" value="PRK02406.1"/>
    <property type="match status" value="1"/>
</dbReference>
<dbReference type="Pfam" id="PF11799">
    <property type="entry name" value="IMS_C"/>
    <property type="match status" value="1"/>
</dbReference>
<evidence type="ECO:0000256" key="13">
    <source>
        <dbReference type="ARBA" id="ARBA00023204"/>
    </source>
</evidence>
<dbReference type="GO" id="GO:0009432">
    <property type="term" value="P:SOS response"/>
    <property type="evidence" value="ECO:0007669"/>
    <property type="project" value="TreeGrafter"/>
</dbReference>
<evidence type="ECO:0000259" key="16">
    <source>
        <dbReference type="PROSITE" id="PS50173"/>
    </source>
</evidence>
<protein>
    <recommendedName>
        <fullName evidence="15">DNA polymerase IV</fullName>
        <shortName evidence="15">Pol IV</shortName>
        <ecNumber evidence="15">2.7.7.7</ecNumber>
    </recommendedName>
</protein>
<feature type="binding site" evidence="15">
    <location>
        <position position="13"/>
    </location>
    <ligand>
        <name>Mg(2+)</name>
        <dbReference type="ChEBI" id="CHEBI:18420"/>
    </ligand>
</feature>
<evidence type="ECO:0000313" key="17">
    <source>
        <dbReference type="EMBL" id="AGY59161.1"/>
    </source>
</evidence>
<keyword evidence="5 15" id="KW-0808">Transferase</keyword>
<organism evidence="17 18">
    <name type="scientific">Gloeobacter kilaueensis (strain ATCC BAA-2537 / CCAP 1431/1 / ULC 316 / JS1)</name>
    <dbReference type="NCBI Taxonomy" id="1183438"/>
    <lineage>
        <taxon>Bacteria</taxon>
        <taxon>Bacillati</taxon>
        <taxon>Cyanobacteriota</taxon>
        <taxon>Cyanophyceae</taxon>
        <taxon>Gloeobacterales</taxon>
        <taxon>Gloeobacteraceae</taxon>
        <taxon>Gloeobacter</taxon>
    </lineage>
</organism>
<gene>
    <name evidence="15 17" type="primary">dinB</name>
    <name evidence="17" type="ORF">GKIL_2915</name>
</gene>
<feature type="binding site" evidence="15">
    <location>
        <position position="108"/>
    </location>
    <ligand>
        <name>Mg(2+)</name>
        <dbReference type="ChEBI" id="CHEBI:18420"/>
    </ligand>
</feature>
<comment type="subunit">
    <text evidence="15">Monomer.</text>
</comment>
<dbReference type="AlphaFoldDB" id="U5QJQ5"/>
<name>U5QJQ5_GLOK1</name>
<dbReference type="SUPFAM" id="SSF56672">
    <property type="entry name" value="DNA/RNA polymerases"/>
    <property type="match status" value="1"/>
</dbReference>
<dbReference type="InterPro" id="IPR043128">
    <property type="entry name" value="Rev_trsase/Diguanyl_cyclase"/>
</dbReference>
<evidence type="ECO:0000256" key="5">
    <source>
        <dbReference type="ARBA" id="ARBA00022679"/>
    </source>
</evidence>
<dbReference type="Gene3D" id="3.40.1170.60">
    <property type="match status" value="1"/>
</dbReference>
<keyword evidence="18" id="KW-1185">Reference proteome</keyword>
<dbReference type="GO" id="GO:0005829">
    <property type="term" value="C:cytosol"/>
    <property type="evidence" value="ECO:0007669"/>
    <property type="project" value="TreeGrafter"/>
</dbReference>
<dbReference type="Pfam" id="PF00817">
    <property type="entry name" value="IMS"/>
    <property type="match status" value="1"/>
</dbReference>
<feature type="site" description="Substrate discrimination" evidence="15">
    <location>
        <position position="18"/>
    </location>
</feature>
<dbReference type="PROSITE" id="PS50173">
    <property type="entry name" value="UMUC"/>
    <property type="match status" value="1"/>
</dbReference>
<comment type="cofactor">
    <cofactor evidence="15">
        <name>Mg(2+)</name>
        <dbReference type="ChEBI" id="CHEBI:18420"/>
    </cofactor>
    <text evidence="15">Binds 2 magnesium ions per subunit.</text>
</comment>
<dbReference type="Proteomes" id="UP000017396">
    <property type="component" value="Chromosome"/>
</dbReference>
<comment type="catalytic activity">
    <reaction evidence="14 15">
        <text>DNA(n) + a 2'-deoxyribonucleoside 5'-triphosphate = DNA(n+1) + diphosphate</text>
        <dbReference type="Rhea" id="RHEA:22508"/>
        <dbReference type="Rhea" id="RHEA-COMP:17339"/>
        <dbReference type="Rhea" id="RHEA-COMP:17340"/>
        <dbReference type="ChEBI" id="CHEBI:33019"/>
        <dbReference type="ChEBI" id="CHEBI:61560"/>
        <dbReference type="ChEBI" id="CHEBI:173112"/>
        <dbReference type="EC" id="2.7.7.7"/>
    </reaction>
</comment>
<dbReference type="InterPro" id="IPR050116">
    <property type="entry name" value="DNA_polymerase-Y"/>
</dbReference>
<evidence type="ECO:0000256" key="6">
    <source>
        <dbReference type="ARBA" id="ARBA00022695"/>
    </source>
</evidence>
<dbReference type="InterPro" id="IPR043502">
    <property type="entry name" value="DNA/RNA_pol_sf"/>
</dbReference>
<dbReference type="PANTHER" id="PTHR11076">
    <property type="entry name" value="DNA REPAIR POLYMERASE UMUC / TRANSFERASE FAMILY MEMBER"/>
    <property type="match status" value="1"/>
</dbReference>
<dbReference type="EMBL" id="CP003587">
    <property type="protein sequence ID" value="AGY59161.1"/>
    <property type="molecule type" value="Genomic_DNA"/>
</dbReference>
<feature type="domain" description="UmuC" evidence="16">
    <location>
        <begin position="9"/>
        <end position="190"/>
    </location>
</feature>
<dbReference type="SUPFAM" id="SSF100879">
    <property type="entry name" value="Lesion bypass DNA polymerase (Y-family), little finger domain"/>
    <property type="match status" value="1"/>
</dbReference>
<keyword evidence="6 15" id="KW-0548">Nucleotidyltransferase</keyword>
<dbReference type="InterPro" id="IPR053848">
    <property type="entry name" value="IMS_HHH_1"/>
</dbReference>
<dbReference type="PATRIC" id="fig|1183438.3.peg.2874"/>
<dbReference type="CDD" id="cd03586">
    <property type="entry name" value="PolY_Pol_IV_kappa"/>
    <property type="match status" value="1"/>
</dbReference>
<dbReference type="Gene3D" id="3.30.1490.100">
    <property type="entry name" value="DNA polymerase, Y-family, little finger domain"/>
    <property type="match status" value="1"/>
</dbReference>
<dbReference type="Gene3D" id="1.10.150.20">
    <property type="entry name" value="5' to 3' exonuclease, C-terminal subdomain"/>
    <property type="match status" value="1"/>
</dbReference>
<dbReference type="GO" id="GO:0006281">
    <property type="term" value="P:DNA repair"/>
    <property type="evidence" value="ECO:0007669"/>
    <property type="project" value="UniProtKB-UniRule"/>
</dbReference>
<keyword evidence="10 15" id="KW-0460">Magnesium</keyword>
<dbReference type="HOGENOM" id="CLU_012348_1_2_3"/>
<evidence type="ECO:0000256" key="14">
    <source>
        <dbReference type="ARBA" id="ARBA00049244"/>
    </source>
</evidence>
<keyword evidence="12 15" id="KW-0238">DNA-binding</keyword>
<evidence type="ECO:0000256" key="3">
    <source>
        <dbReference type="ARBA" id="ARBA00022457"/>
    </source>
</evidence>
<dbReference type="Gene3D" id="3.30.70.270">
    <property type="match status" value="1"/>
</dbReference>
<sequence length="361" mass="40151">MSQSAVRKVIHVDMDAFFASVEQRDNPEYRGKPLVVGGTPAQRGAVAAASYEARHYGIHSAMPSRIAIQRCRHLLFVPPRFEVYRAVSREIQAIFARYTELMEPVSLDEAYLDVTENKPGFPSATWIAQQIKADILAETELTASAGVSCNKFLAKMASGIDKPNGLYVLLPEMADAFTAALPIEKFHGIGAITAQKMQRLGIHTGADLRQWPVEELVRLFGKSGRFYYQICRGVDERAVNPHRERKSIGVETSFLVDLEEPEAVVRELEKLVVALKERADTYRAVGHTLTLKLKYANYRQLSRSRTVTAPIKEIEAIRTIAQELLVAAAIDGQKVRLLGLYLSGLQSEDPEAECVQLKLGV</sequence>
<comment type="similarity">
    <text evidence="2 15">Belongs to the DNA polymerase type-Y family.</text>
</comment>
<dbReference type="GO" id="GO:0003684">
    <property type="term" value="F:damaged DNA binding"/>
    <property type="evidence" value="ECO:0007669"/>
    <property type="project" value="InterPro"/>
</dbReference>
<dbReference type="FunFam" id="3.30.1490.100:FF:000004">
    <property type="entry name" value="DNA polymerase IV"/>
    <property type="match status" value="1"/>
</dbReference>
<keyword evidence="13 15" id="KW-0234">DNA repair</keyword>
<dbReference type="eggNOG" id="COG0389">
    <property type="taxonomic scope" value="Bacteria"/>
</dbReference>
<keyword evidence="4 15" id="KW-0963">Cytoplasm</keyword>
<evidence type="ECO:0000313" key="18">
    <source>
        <dbReference type="Proteomes" id="UP000017396"/>
    </source>
</evidence>
<evidence type="ECO:0000256" key="8">
    <source>
        <dbReference type="ARBA" id="ARBA00022723"/>
    </source>
</evidence>
<dbReference type="InterPro" id="IPR017961">
    <property type="entry name" value="DNA_pol_Y-fam_little_finger"/>
</dbReference>
<dbReference type="GO" id="GO:0000287">
    <property type="term" value="F:magnesium ion binding"/>
    <property type="evidence" value="ECO:0007669"/>
    <property type="project" value="UniProtKB-UniRule"/>
</dbReference>
<dbReference type="EC" id="2.7.7.7" evidence="15"/>
<dbReference type="GO" id="GO:0003887">
    <property type="term" value="F:DNA-directed DNA polymerase activity"/>
    <property type="evidence" value="ECO:0007669"/>
    <property type="project" value="UniProtKB-UniRule"/>
</dbReference>
<evidence type="ECO:0000256" key="11">
    <source>
        <dbReference type="ARBA" id="ARBA00022932"/>
    </source>
</evidence>
<keyword evidence="11 15" id="KW-0239">DNA-directed DNA polymerase</keyword>
<dbReference type="HAMAP" id="MF_01113">
    <property type="entry name" value="DNApol_IV"/>
    <property type="match status" value="1"/>
</dbReference>
<evidence type="ECO:0000256" key="15">
    <source>
        <dbReference type="HAMAP-Rule" id="MF_01113"/>
    </source>
</evidence>
<dbReference type="STRING" id="1183438.GKIL_2915"/>
<evidence type="ECO:0000256" key="12">
    <source>
        <dbReference type="ARBA" id="ARBA00023125"/>
    </source>
</evidence>
<accession>U5QJQ5</accession>
<feature type="active site" evidence="15">
    <location>
        <position position="109"/>
    </location>
</feature>
<keyword evidence="3 15" id="KW-0515">Mutator protein</keyword>
<comment type="subcellular location">
    <subcellularLocation>
        <location evidence="1 15">Cytoplasm</location>
    </subcellularLocation>
</comment>
<dbReference type="GO" id="GO:0042276">
    <property type="term" value="P:error-prone translesion synthesis"/>
    <property type="evidence" value="ECO:0007669"/>
    <property type="project" value="TreeGrafter"/>
</dbReference>
<proteinExistence type="inferred from homology"/>
<evidence type="ECO:0000256" key="9">
    <source>
        <dbReference type="ARBA" id="ARBA00022763"/>
    </source>
</evidence>
<evidence type="ECO:0000256" key="10">
    <source>
        <dbReference type="ARBA" id="ARBA00022842"/>
    </source>
</evidence>
<dbReference type="GO" id="GO:0006261">
    <property type="term" value="P:DNA-templated DNA replication"/>
    <property type="evidence" value="ECO:0007669"/>
    <property type="project" value="UniProtKB-UniRule"/>
</dbReference>
<dbReference type="FunFam" id="1.10.150.20:FF:000019">
    <property type="entry name" value="DNA polymerase IV"/>
    <property type="match status" value="1"/>
</dbReference>
<dbReference type="KEGG" id="glj:GKIL_2915"/>
<evidence type="ECO:0000256" key="2">
    <source>
        <dbReference type="ARBA" id="ARBA00010945"/>
    </source>
</evidence>